<dbReference type="EMBL" id="JBAHYK010000674">
    <property type="protein sequence ID" value="KAL0572090.1"/>
    <property type="molecule type" value="Genomic_DNA"/>
</dbReference>
<organism evidence="2 3">
    <name type="scientific">Marasmius crinis-equi</name>
    <dbReference type="NCBI Taxonomy" id="585013"/>
    <lineage>
        <taxon>Eukaryota</taxon>
        <taxon>Fungi</taxon>
        <taxon>Dikarya</taxon>
        <taxon>Basidiomycota</taxon>
        <taxon>Agaricomycotina</taxon>
        <taxon>Agaricomycetes</taxon>
        <taxon>Agaricomycetidae</taxon>
        <taxon>Agaricales</taxon>
        <taxon>Marasmiineae</taxon>
        <taxon>Marasmiaceae</taxon>
        <taxon>Marasmius</taxon>
    </lineage>
</organism>
<sequence length="242" mass="26343">MSKYRPPPAVFIAQSDHATRVINTTVSTFHDQHTHEITKSSNIMVRVDDTELARWNYADGGNGWRRRLDPQTFNLSGHAGLNNGSLVTIHFHGTSVQLVGYILPLSSNDGTPIPRLSFSLDNVSSTYTPPINVQATLYNQTFFTSNALPDERHDLTVIYTQTNPSPSLWLDYIDYTPGRLHSENVLSGTPAIQPSSTNQPSPGHGTSASNHDTPSEASKLPSDPSSDFFGGGGEQAVSDHSP</sequence>
<accession>A0ABR3F9W6</accession>
<dbReference type="Proteomes" id="UP001465976">
    <property type="component" value="Unassembled WGS sequence"/>
</dbReference>
<protein>
    <submittedName>
        <fullName evidence="2">Uncharacterized protein</fullName>
    </submittedName>
</protein>
<evidence type="ECO:0000256" key="1">
    <source>
        <dbReference type="SAM" id="MobiDB-lite"/>
    </source>
</evidence>
<evidence type="ECO:0000313" key="3">
    <source>
        <dbReference type="Proteomes" id="UP001465976"/>
    </source>
</evidence>
<keyword evidence="3" id="KW-1185">Reference proteome</keyword>
<dbReference type="Gene3D" id="2.60.120.260">
    <property type="entry name" value="Galactose-binding domain-like"/>
    <property type="match status" value="1"/>
</dbReference>
<reference evidence="2 3" key="1">
    <citation type="submission" date="2024-02" db="EMBL/GenBank/DDBJ databases">
        <title>A draft genome for the cacao thread blight pathogen Marasmius crinis-equi.</title>
        <authorList>
            <person name="Cohen S.P."/>
            <person name="Baruah I.K."/>
            <person name="Amoako-Attah I."/>
            <person name="Bukari Y."/>
            <person name="Meinhardt L.W."/>
            <person name="Bailey B.A."/>
        </authorList>
    </citation>
    <scope>NUCLEOTIDE SEQUENCE [LARGE SCALE GENOMIC DNA]</scope>
    <source>
        <strain evidence="2 3">GH-76</strain>
    </source>
</reference>
<feature type="region of interest" description="Disordered" evidence="1">
    <location>
        <begin position="184"/>
        <end position="242"/>
    </location>
</feature>
<evidence type="ECO:0000313" key="2">
    <source>
        <dbReference type="EMBL" id="KAL0572090.1"/>
    </source>
</evidence>
<name>A0ABR3F9W6_9AGAR</name>
<proteinExistence type="predicted"/>
<gene>
    <name evidence="2" type="ORF">V5O48_009868</name>
</gene>
<feature type="compositionally biased region" description="Polar residues" evidence="1">
    <location>
        <begin position="184"/>
        <end position="216"/>
    </location>
</feature>
<comment type="caution">
    <text evidence="2">The sequence shown here is derived from an EMBL/GenBank/DDBJ whole genome shotgun (WGS) entry which is preliminary data.</text>
</comment>